<proteinExistence type="predicted"/>
<dbReference type="AlphaFoldDB" id="A0A7J6X7J5"/>
<dbReference type="Proteomes" id="UP000554482">
    <property type="component" value="Unassembled WGS sequence"/>
</dbReference>
<dbReference type="PANTHER" id="PTHR46162">
    <property type="entry name" value="TRAF-LIKE FAMILY PROTEIN"/>
    <property type="match status" value="1"/>
</dbReference>
<organism evidence="1 2">
    <name type="scientific">Thalictrum thalictroides</name>
    <name type="common">Rue-anemone</name>
    <name type="synonym">Anemone thalictroides</name>
    <dbReference type="NCBI Taxonomy" id="46969"/>
    <lineage>
        <taxon>Eukaryota</taxon>
        <taxon>Viridiplantae</taxon>
        <taxon>Streptophyta</taxon>
        <taxon>Embryophyta</taxon>
        <taxon>Tracheophyta</taxon>
        <taxon>Spermatophyta</taxon>
        <taxon>Magnoliopsida</taxon>
        <taxon>Ranunculales</taxon>
        <taxon>Ranunculaceae</taxon>
        <taxon>Thalictroideae</taxon>
        <taxon>Thalictrum</taxon>
    </lineage>
</organism>
<protein>
    <recommendedName>
        <fullName evidence="3">MATH domain-containing protein</fullName>
    </recommendedName>
</protein>
<name>A0A7J6X7J5_THATH</name>
<gene>
    <name evidence="1" type="ORF">FRX31_005050</name>
</gene>
<sequence>MASLPAKCCENEAEVLASDTPKLSVSVKIESFSLLYNSSQKLVQSMEFYCEAYSWRFYIYPEGPPKARVCFALEFDGRLDRSPLPCWFKVDAKFNVYIYNHFKNNFIKISGNQGSAVRVVARKM</sequence>
<reference evidence="1 2" key="1">
    <citation type="submission" date="2020-06" db="EMBL/GenBank/DDBJ databases">
        <title>Transcriptomic and genomic resources for Thalictrum thalictroides and T. hernandezii: Facilitating candidate gene discovery in an emerging model plant lineage.</title>
        <authorList>
            <person name="Arias T."/>
            <person name="Riano-Pachon D.M."/>
            <person name="Di Stilio V.S."/>
        </authorList>
    </citation>
    <scope>NUCLEOTIDE SEQUENCE [LARGE SCALE GENOMIC DNA]</scope>
    <source>
        <strain evidence="2">cv. WT478/WT964</strain>
        <tissue evidence="1">Leaves</tissue>
    </source>
</reference>
<dbReference type="Gene3D" id="2.60.210.10">
    <property type="entry name" value="Apoptosis, Tumor Necrosis Factor Receptor Associated Protein 2, Chain A"/>
    <property type="match status" value="1"/>
</dbReference>
<comment type="caution">
    <text evidence="1">The sequence shown here is derived from an EMBL/GenBank/DDBJ whole genome shotgun (WGS) entry which is preliminary data.</text>
</comment>
<keyword evidence="2" id="KW-1185">Reference proteome</keyword>
<dbReference type="InterPro" id="IPR008974">
    <property type="entry name" value="TRAF-like"/>
</dbReference>
<evidence type="ECO:0000313" key="2">
    <source>
        <dbReference type="Proteomes" id="UP000554482"/>
    </source>
</evidence>
<dbReference type="OrthoDB" id="1080330at2759"/>
<dbReference type="SUPFAM" id="SSF49599">
    <property type="entry name" value="TRAF domain-like"/>
    <property type="match status" value="1"/>
</dbReference>
<dbReference type="InterPro" id="IPR002083">
    <property type="entry name" value="MATH/TRAF_dom"/>
</dbReference>
<accession>A0A7J6X7J5</accession>
<dbReference type="PANTHER" id="PTHR46162:SF2">
    <property type="entry name" value="ANKYRIN REPEAT-CONTAINING PROTEIN-RELATED"/>
    <property type="match status" value="1"/>
</dbReference>
<evidence type="ECO:0000313" key="1">
    <source>
        <dbReference type="EMBL" id="KAF5205363.1"/>
    </source>
</evidence>
<dbReference type="EMBL" id="JABWDY010004168">
    <property type="protein sequence ID" value="KAF5205363.1"/>
    <property type="molecule type" value="Genomic_DNA"/>
</dbReference>
<evidence type="ECO:0008006" key="3">
    <source>
        <dbReference type="Google" id="ProtNLM"/>
    </source>
</evidence>
<dbReference type="CDD" id="cd00121">
    <property type="entry name" value="MATH"/>
    <property type="match status" value="1"/>
</dbReference>